<dbReference type="FunFam" id="6.10.140.2220:FF:000002">
    <property type="entry name" value="Protein kinase C-binding protein 1 isoform C"/>
    <property type="match status" value="1"/>
</dbReference>
<dbReference type="Pfam" id="PF24324">
    <property type="entry name" value="MYND_ZMYND11_ZMYD8"/>
    <property type="match status" value="1"/>
</dbReference>
<evidence type="ECO:0000256" key="5">
    <source>
        <dbReference type="ARBA" id="ARBA00022723"/>
    </source>
</evidence>
<evidence type="ECO:0008006" key="20">
    <source>
        <dbReference type="Google" id="ProtNLM"/>
    </source>
</evidence>
<evidence type="ECO:0000256" key="4">
    <source>
        <dbReference type="ARBA" id="ARBA00022553"/>
    </source>
</evidence>
<evidence type="ECO:0000256" key="9">
    <source>
        <dbReference type="ARBA" id="ARBA00023015"/>
    </source>
</evidence>
<dbReference type="InterPro" id="IPR047269">
    <property type="entry name" value="ZMY11"/>
</dbReference>
<evidence type="ECO:0000256" key="7">
    <source>
        <dbReference type="ARBA" id="ARBA00022833"/>
    </source>
</evidence>
<evidence type="ECO:0000313" key="19">
    <source>
        <dbReference type="Proteomes" id="UP001431783"/>
    </source>
</evidence>
<keyword evidence="8" id="KW-0156">Chromatin regulator</keyword>
<feature type="domain" description="PWWP" evidence="15">
    <location>
        <begin position="332"/>
        <end position="383"/>
    </location>
</feature>
<dbReference type="Gene3D" id="3.30.40.10">
    <property type="entry name" value="Zinc/RING finger domain, C3HC4 (zinc finger)"/>
    <property type="match status" value="1"/>
</dbReference>
<comment type="subcellular location">
    <subcellularLocation>
        <location evidence="2">Chromosome</location>
    </subcellularLocation>
    <subcellularLocation>
        <location evidence="1">Nucleus</location>
    </subcellularLocation>
</comment>
<dbReference type="SUPFAM" id="SSF144232">
    <property type="entry name" value="HIT/MYND zinc finger-like"/>
    <property type="match status" value="1"/>
</dbReference>
<keyword evidence="19" id="KW-1185">Reference proteome</keyword>
<dbReference type="InterPro" id="IPR013083">
    <property type="entry name" value="Znf_RING/FYVE/PHD"/>
</dbReference>
<dbReference type="Gene3D" id="6.10.140.2220">
    <property type="match status" value="1"/>
</dbReference>
<accession>A0AAW1V0F9</accession>
<evidence type="ECO:0000259" key="17">
    <source>
        <dbReference type="PROSITE" id="PS52014"/>
    </source>
</evidence>
<dbReference type="PROSITE" id="PS52014">
    <property type="entry name" value="SAMD1_WH"/>
    <property type="match status" value="1"/>
</dbReference>
<evidence type="ECO:0000256" key="6">
    <source>
        <dbReference type="ARBA" id="ARBA00022771"/>
    </source>
</evidence>
<dbReference type="AlphaFoldDB" id="A0AAW1V0F9"/>
<dbReference type="GO" id="GO:0034243">
    <property type="term" value="P:regulation of transcription elongation by RNA polymerase II"/>
    <property type="evidence" value="ECO:0007669"/>
    <property type="project" value="InterPro"/>
</dbReference>
<dbReference type="GO" id="GO:0140006">
    <property type="term" value="F:histone H3 reader activity"/>
    <property type="evidence" value="ECO:0007669"/>
    <property type="project" value="UniProtKB-ARBA"/>
</dbReference>
<evidence type="ECO:0000256" key="10">
    <source>
        <dbReference type="ARBA" id="ARBA00023117"/>
    </source>
</evidence>
<dbReference type="GO" id="GO:0005694">
    <property type="term" value="C:chromosome"/>
    <property type="evidence" value="ECO:0007669"/>
    <property type="project" value="UniProtKB-SubCell"/>
</dbReference>
<keyword evidence="11" id="KW-0804">Transcription</keyword>
<dbReference type="SUPFAM" id="SSF47370">
    <property type="entry name" value="Bromodomain"/>
    <property type="match status" value="1"/>
</dbReference>
<dbReference type="EMBL" id="JARQZJ010000121">
    <property type="protein sequence ID" value="KAK9888563.1"/>
    <property type="molecule type" value="Genomic_DNA"/>
</dbReference>
<dbReference type="PROSITE" id="PS50812">
    <property type="entry name" value="PWWP"/>
    <property type="match status" value="1"/>
</dbReference>
<dbReference type="PANTHER" id="PTHR46379:SF1">
    <property type="entry name" value="ZINC FINGER MYND DOMAIN-CONTAINING PROTEIN 11"/>
    <property type="match status" value="1"/>
</dbReference>
<keyword evidence="4" id="KW-0597">Phosphoprotein</keyword>
<feature type="region of interest" description="Disordered" evidence="14">
    <location>
        <begin position="427"/>
        <end position="584"/>
    </location>
</feature>
<evidence type="ECO:0000256" key="3">
    <source>
        <dbReference type="ARBA" id="ARBA00022454"/>
    </source>
</evidence>
<keyword evidence="12" id="KW-0539">Nucleus</keyword>
<evidence type="ECO:0000256" key="8">
    <source>
        <dbReference type="ARBA" id="ARBA00022853"/>
    </source>
</evidence>
<protein>
    <recommendedName>
        <fullName evidence="20">Zinc finger MYND domain-containing protein 11</fullName>
    </recommendedName>
</protein>
<dbReference type="CDD" id="cd20159">
    <property type="entry name" value="PWWP_BS69"/>
    <property type="match status" value="1"/>
</dbReference>
<dbReference type="Gene3D" id="2.30.30.140">
    <property type="match status" value="1"/>
</dbReference>
<evidence type="ECO:0000256" key="12">
    <source>
        <dbReference type="ARBA" id="ARBA00023242"/>
    </source>
</evidence>
<dbReference type="Gene3D" id="1.20.920.10">
    <property type="entry name" value="Bromodomain-like"/>
    <property type="match status" value="1"/>
</dbReference>
<dbReference type="Pfam" id="PF00855">
    <property type="entry name" value="PWWP"/>
    <property type="match status" value="1"/>
</dbReference>
<dbReference type="PROSITE" id="PS01360">
    <property type="entry name" value="ZF_MYND_1"/>
    <property type="match status" value="1"/>
</dbReference>
<evidence type="ECO:0000256" key="1">
    <source>
        <dbReference type="ARBA" id="ARBA00004123"/>
    </source>
</evidence>
<dbReference type="SUPFAM" id="SSF63748">
    <property type="entry name" value="Tudor/PWWP/MBT"/>
    <property type="match status" value="1"/>
</dbReference>
<comment type="caution">
    <text evidence="18">The sequence shown here is derived from an EMBL/GenBank/DDBJ whole genome shotgun (WGS) entry which is preliminary data.</text>
</comment>
<dbReference type="SUPFAM" id="SSF57903">
    <property type="entry name" value="FYVE/PHD zinc finger"/>
    <property type="match status" value="1"/>
</dbReference>
<dbReference type="GO" id="GO:0009966">
    <property type="term" value="P:regulation of signal transduction"/>
    <property type="evidence" value="ECO:0007669"/>
    <property type="project" value="TreeGrafter"/>
</dbReference>
<dbReference type="InterPro" id="IPR011011">
    <property type="entry name" value="Znf_FYVE_PHD"/>
</dbReference>
<dbReference type="GO" id="GO:0008270">
    <property type="term" value="F:zinc ion binding"/>
    <property type="evidence" value="ECO:0007669"/>
    <property type="project" value="UniProtKB-KW"/>
</dbReference>
<dbReference type="GO" id="GO:0005634">
    <property type="term" value="C:nucleus"/>
    <property type="evidence" value="ECO:0007669"/>
    <property type="project" value="UniProtKB-SubCell"/>
</dbReference>
<feature type="domain" description="SAMD1-like winged helix (WH)" evidence="17">
    <location>
        <begin position="3"/>
        <end position="81"/>
    </location>
</feature>
<keyword evidence="10" id="KW-0103">Bromodomain</keyword>
<keyword evidence="5" id="KW-0479">Metal-binding</keyword>
<feature type="compositionally biased region" description="Basic and acidic residues" evidence="14">
    <location>
        <begin position="487"/>
        <end position="498"/>
    </location>
</feature>
<keyword evidence="9" id="KW-0805">Transcription regulation</keyword>
<dbReference type="GO" id="GO:0003714">
    <property type="term" value="F:transcription corepressor activity"/>
    <property type="evidence" value="ECO:0007669"/>
    <property type="project" value="InterPro"/>
</dbReference>
<evidence type="ECO:0000256" key="13">
    <source>
        <dbReference type="PROSITE-ProRule" id="PRU00134"/>
    </source>
</evidence>
<evidence type="ECO:0000313" key="18">
    <source>
        <dbReference type="EMBL" id="KAK9888563.1"/>
    </source>
</evidence>
<dbReference type="SMART" id="SM00293">
    <property type="entry name" value="PWWP"/>
    <property type="match status" value="1"/>
</dbReference>
<dbReference type="InterPro" id="IPR048589">
    <property type="entry name" value="SAMD1-like_WH"/>
</dbReference>
<dbReference type="GO" id="GO:0003677">
    <property type="term" value="F:DNA binding"/>
    <property type="evidence" value="ECO:0007669"/>
    <property type="project" value="InterPro"/>
</dbReference>
<feature type="compositionally biased region" description="Basic and acidic residues" evidence="14">
    <location>
        <begin position="430"/>
        <end position="440"/>
    </location>
</feature>
<keyword evidence="6 13" id="KW-0863">Zinc-finger</keyword>
<dbReference type="InterPro" id="IPR000313">
    <property type="entry name" value="PWWP_dom"/>
</dbReference>
<feature type="domain" description="MYND-type" evidence="16">
    <location>
        <begin position="718"/>
        <end position="753"/>
    </location>
</feature>
<sequence length="757" mass="87568">MPIRRKSDPTSVQCIWDAIKHLLWQKLPTETNKVVMQLIKLNGFTSEEWEKCIQEAIADNLVTIGFRRDKKTEIYKMPDINMLVLDGRDWYCFECHSAGEVVFCRNKSCPRVFHSECVTKSAVNNYRLYKNIFNNSDSTVFLKKSLPNRRKSLCLEYDGIEMVGNENIIFTKVFDNSLCTLCNIVTLDDFNMDKSELNHLLGFVLHRIRSWIPENIAHKLEGPQASPVWQTQADLSFRASHLFFENKDMSVIDANIKSKSYSKCYSFLSDVLTIIHNIGIFHGVGSQEYQATKFVLRDTLHDLGEIIGCSDCYKHSNDQINQNWFSLPCRTQHELVWAKQKGYCYWPAKVVKKGTSHYDVRFFGGKHERALLSHQFVKPISISKESLKVRKTVAFEKALEELDLHQKLSKSPAALEAFIASSVKENSPPKAEKWCSESPKKLKSPKSSVISNMVQDKELSSQKRGRPKTHTKEQSHQPLCKKGRLTMRTEKDSGESSHEAVSQKGRRSMPTKKATTVATDESSEKRDILFMPIKEDRKSPEIGTDEEDLPQTKKREKPLKKSGKQTRKGTNRITRSSAVDPKHDKEELHENVYENEVINISDGEDVYTFSENLTMSAMKYGDSDEQLQQVTSSTEIKSNENLFQSHEMQQLDHPFTDEVEMMRRTLDGLSDKKEIIKCAMNCMQTEIDRITEKHNDLMKKVIETHNIQISETKRKQWCFYCEQDAIYHCCWNTAYCSTTCQQKHWLLEHKKVCRRKK</sequence>
<dbReference type="InterPro" id="IPR002893">
    <property type="entry name" value="Znf_MYND"/>
</dbReference>
<dbReference type="InterPro" id="IPR057053">
    <property type="entry name" value="MYND_ZMYND11_ZMYD8"/>
</dbReference>
<dbReference type="Proteomes" id="UP001431783">
    <property type="component" value="Unassembled WGS sequence"/>
</dbReference>
<dbReference type="InterPro" id="IPR036427">
    <property type="entry name" value="Bromodomain-like_sf"/>
</dbReference>
<keyword evidence="3" id="KW-0158">Chromosome</keyword>
<feature type="compositionally biased region" description="Basic and acidic residues" evidence="14">
    <location>
        <begin position="522"/>
        <end position="540"/>
    </location>
</feature>
<dbReference type="InterPro" id="IPR047268">
    <property type="entry name" value="PWWP_BS69"/>
</dbReference>
<evidence type="ECO:0000259" key="15">
    <source>
        <dbReference type="PROSITE" id="PS50812"/>
    </source>
</evidence>
<organism evidence="18 19">
    <name type="scientific">Henosepilachna vigintioctopunctata</name>
    <dbReference type="NCBI Taxonomy" id="420089"/>
    <lineage>
        <taxon>Eukaryota</taxon>
        <taxon>Metazoa</taxon>
        <taxon>Ecdysozoa</taxon>
        <taxon>Arthropoda</taxon>
        <taxon>Hexapoda</taxon>
        <taxon>Insecta</taxon>
        <taxon>Pterygota</taxon>
        <taxon>Neoptera</taxon>
        <taxon>Endopterygota</taxon>
        <taxon>Coleoptera</taxon>
        <taxon>Polyphaga</taxon>
        <taxon>Cucujiformia</taxon>
        <taxon>Coccinelloidea</taxon>
        <taxon>Coccinellidae</taxon>
        <taxon>Epilachninae</taxon>
        <taxon>Epilachnini</taxon>
        <taxon>Henosepilachna</taxon>
    </lineage>
</organism>
<dbReference type="PROSITE" id="PS50865">
    <property type="entry name" value="ZF_MYND_2"/>
    <property type="match status" value="1"/>
</dbReference>
<proteinExistence type="predicted"/>
<keyword evidence="7" id="KW-0862">Zinc</keyword>
<evidence type="ECO:0000256" key="2">
    <source>
        <dbReference type="ARBA" id="ARBA00004286"/>
    </source>
</evidence>
<reference evidence="18 19" key="1">
    <citation type="submission" date="2023-03" db="EMBL/GenBank/DDBJ databases">
        <title>Genome insight into feeding habits of ladybird beetles.</title>
        <authorList>
            <person name="Li H.-S."/>
            <person name="Huang Y.-H."/>
            <person name="Pang H."/>
        </authorList>
    </citation>
    <scope>NUCLEOTIDE SEQUENCE [LARGE SCALE GENOMIC DNA]</scope>
    <source>
        <strain evidence="18">SYSU_2023b</strain>
        <tissue evidence="18">Whole body</tissue>
    </source>
</reference>
<evidence type="ECO:0000256" key="14">
    <source>
        <dbReference type="SAM" id="MobiDB-lite"/>
    </source>
</evidence>
<feature type="compositionally biased region" description="Basic residues" evidence="14">
    <location>
        <begin position="552"/>
        <end position="570"/>
    </location>
</feature>
<evidence type="ECO:0000256" key="11">
    <source>
        <dbReference type="ARBA" id="ARBA00023163"/>
    </source>
</evidence>
<dbReference type="PANTHER" id="PTHR46379">
    <property type="entry name" value="ZINC FINGER MYND DOMAIN-CONTAINING"/>
    <property type="match status" value="1"/>
</dbReference>
<evidence type="ECO:0000259" key="16">
    <source>
        <dbReference type="PROSITE" id="PS50865"/>
    </source>
</evidence>
<gene>
    <name evidence="18" type="ORF">WA026_000807</name>
</gene>
<name>A0AAW1V0F9_9CUCU</name>